<gene>
    <name evidence="6" type="ORF">NOR_01149</name>
</gene>
<protein>
    <submittedName>
        <fullName evidence="6">Sterol desaturase family protein</fullName>
    </submittedName>
</protein>
<comment type="caution">
    <text evidence="6">The sequence shown here is derived from an EMBL/GenBank/DDBJ whole genome shotgun (WGS) entry which is preliminary data.</text>
</comment>
<dbReference type="GO" id="GO:0016020">
    <property type="term" value="C:membrane"/>
    <property type="evidence" value="ECO:0007669"/>
    <property type="project" value="UniProtKB-SubCell"/>
</dbReference>
<dbReference type="STRING" id="1081105.A0A167JSQ0"/>
<evidence type="ECO:0000256" key="3">
    <source>
        <dbReference type="ARBA" id="ARBA00022989"/>
    </source>
</evidence>
<dbReference type="GO" id="GO:0016491">
    <property type="term" value="F:oxidoreductase activity"/>
    <property type="evidence" value="ECO:0007669"/>
    <property type="project" value="InterPro"/>
</dbReference>
<keyword evidence="2" id="KW-0812">Transmembrane</keyword>
<keyword evidence="3" id="KW-1133">Transmembrane helix</keyword>
<dbReference type="InterPro" id="IPR006694">
    <property type="entry name" value="Fatty_acid_hydroxylase"/>
</dbReference>
<dbReference type="AlphaFoldDB" id="A0A167JSQ0"/>
<accession>A0A167JSQ0</accession>
<name>A0A167JSQ0_METRR</name>
<evidence type="ECO:0000259" key="5">
    <source>
        <dbReference type="Pfam" id="PF04116"/>
    </source>
</evidence>
<proteinExistence type="predicted"/>
<keyword evidence="4" id="KW-0472">Membrane</keyword>
<dbReference type="EMBL" id="AZHC01000002">
    <property type="protein sequence ID" value="OAA50699.1"/>
    <property type="molecule type" value="Genomic_DNA"/>
</dbReference>
<dbReference type="GO" id="GO:0005506">
    <property type="term" value="F:iron ion binding"/>
    <property type="evidence" value="ECO:0007669"/>
    <property type="project" value="InterPro"/>
</dbReference>
<organism evidence="6 7">
    <name type="scientific">Metarhizium rileyi (strain RCEF 4871)</name>
    <name type="common">Nomuraea rileyi</name>
    <dbReference type="NCBI Taxonomy" id="1649241"/>
    <lineage>
        <taxon>Eukaryota</taxon>
        <taxon>Fungi</taxon>
        <taxon>Dikarya</taxon>
        <taxon>Ascomycota</taxon>
        <taxon>Pezizomycotina</taxon>
        <taxon>Sordariomycetes</taxon>
        <taxon>Hypocreomycetidae</taxon>
        <taxon>Hypocreales</taxon>
        <taxon>Clavicipitaceae</taxon>
        <taxon>Metarhizium</taxon>
    </lineage>
</organism>
<sequence length="258" mass="29358">MHTMNLDISNQWSQLVATHDPHTIDVAGQLVIHLLFWWLPCLFFVSLDTIAPTFSARHKIQPAPKQPTSSETWDAVLISVRNQAIVSVLQAGLSYESAIHGRPPILRVQSTLPSAAEVARDMVLCVIGREVLFYYAHRLFHVRYLYQRIHKIHHRFTAPVAFASEYAHPVEHVVANMLPIALPPMLLRTHILTMWVFLAFQLVETATVHSGYDFLRGLARKHDRHHERFNVYFGGIGVLDWWHGTDEAGGPKAGRKVD</sequence>
<evidence type="ECO:0000313" key="7">
    <source>
        <dbReference type="Proteomes" id="UP000243498"/>
    </source>
</evidence>
<dbReference type="Proteomes" id="UP000243498">
    <property type="component" value="Unassembled WGS sequence"/>
</dbReference>
<dbReference type="OMA" id="QYAHPIE"/>
<evidence type="ECO:0000256" key="2">
    <source>
        <dbReference type="ARBA" id="ARBA00022692"/>
    </source>
</evidence>
<dbReference type="Pfam" id="PF04116">
    <property type="entry name" value="FA_hydroxylase"/>
    <property type="match status" value="1"/>
</dbReference>
<dbReference type="PANTHER" id="PTHR11863">
    <property type="entry name" value="STEROL DESATURASE"/>
    <property type="match status" value="1"/>
</dbReference>
<dbReference type="InterPro" id="IPR050307">
    <property type="entry name" value="Sterol_Desaturase_Related"/>
</dbReference>
<comment type="subcellular location">
    <subcellularLocation>
        <location evidence="1">Membrane</location>
    </subcellularLocation>
</comment>
<dbReference type="OrthoDB" id="408954at2759"/>
<feature type="domain" description="Fatty acid hydroxylase" evidence="5">
    <location>
        <begin position="122"/>
        <end position="245"/>
    </location>
</feature>
<reference evidence="6 7" key="1">
    <citation type="journal article" date="2016" name="Genome Biol. Evol.">
        <title>Divergent and convergent evolution of fungal pathogenicity.</title>
        <authorList>
            <person name="Shang Y."/>
            <person name="Xiao G."/>
            <person name="Zheng P."/>
            <person name="Cen K."/>
            <person name="Zhan S."/>
            <person name="Wang C."/>
        </authorList>
    </citation>
    <scope>NUCLEOTIDE SEQUENCE [LARGE SCALE GENOMIC DNA]</scope>
    <source>
        <strain evidence="6 7">RCEF 4871</strain>
    </source>
</reference>
<evidence type="ECO:0000313" key="6">
    <source>
        <dbReference type="EMBL" id="OAA50699.1"/>
    </source>
</evidence>
<evidence type="ECO:0000256" key="1">
    <source>
        <dbReference type="ARBA" id="ARBA00004370"/>
    </source>
</evidence>
<evidence type="ECO:0000256" key="4">
    <source>
        <dbReference type="ARBA" id="ARBA00023136"/>
    </source>
</evidence>
<keyword evidence="7" id="KW-1185">Reference proteome</keyword>
<dbReference type="GO" id="GO:0008610">
    <property type="term" value="P:lipid biosynthetic process"/>
    <property type="evidence" value="ECO:0007669"/>
    <property type="project" value="InterPro"/>
</dbReference>